<keyword evidence="2" id="KW-1185">Reference proteome</keyword>
<sequence length="188" mass="21890">MTLPLISCYGQDLSEKQVIEKVFEEYFETVKKKDNASTLEYLHPKIFDNLSKDKLMQSLDKMKLDTTMIMNFENAMIKSISNVIEVDKVKYTLLKYNFKLKIQINNSLISGNGTGKDNSIYQQFKAKYGEENVKYDPKDNTYSIDVSSSMYAINDIQYIGWKFLEKKDNMKNIIDKVIPTEALKELEK</sequence>
<accession>A0A6C0GI70</accession>
<evidence type="ECO:0000313" key="1">
    <source>
        <dbReference type="EMBL" id="QHT67393.1"/>
    </source>
</evidence>
<proteinExistence type="predicted"/>
<dbReference type="Proteomes" id="UP000480178">
    <property type="component" value="Chromosome"/>
</dbReference>
<name>A0A6C0GI70_9BACT</name>
<dbReference type="RefSeq" id="WP_162443424.1">
    <property type="nucleotide sequence ID" value="NZ_CP048222.1"/>
</dbReference>
<dbReference type="KEGG" id="rhoz:GXP67_12495"/>
<dbReference type="AlphaFoldDB" id="A0A6C0GI70"/>
<reference evidence="1 2" key="1">
    <citation type="submission" date="2020-01" db="EMBL/GenBank/DDBJ databases">
        <authorList>
            <person name="Kim M.K."/>
        </authorList>
    </citation>
    <scope>NUCLEOTIDE SEQUENCE [LARGE SCALE GENOMIC DNA]</scope>
    <source>
        <strain evidence="1 2">172606-1</strain>
    </source>
</reference>
<evidence type="ECO:0000313" key="2">
    <source>
        <dbReference type="Proteomes" id="UP000480178"/>
    </source>
</evidence>
<dbReference type="EMBL" id="CP048222">
    <property type="protein sequence ID" value="QHT67393.1"/>
    <property type="molecule type" value="Genomic_DNA"/>
</dbReference>
<protein>
    <submittedName>
        <fullName evidence="1">Uncharacterized protein</fullName>
    </submittedName>
</protein>
<gene>
    <name evidence="1" type="ORF">GXP67_12495</name>
</gene>
<organism evidence="1 2">
    <name type="scientific">Rhodocytophaga rosea</name>
    <dbReference type="NCBI Taxonomy" id="2704465"/>
    <lineage>
        <taxon>Bacteria</taxon>
        <taxon>Pseudomonadati</taxon>
        <taxon>Bacteroidota</taxon>
        <taxon>Cytophagia</taxon>
        <taxon>Cytophagales</taxon>
        <taxon>Rhodocytophagaceae</taxon>
        <taxon>Rhodocytophaga</taxon>
    </lineage>
</organism>